<dbReference type="PROSITE" id="PS51257">
    <property type="entry name" value="PROKAR_LIPOPROTEIN"/>
    <property type="match status" value="1"/>
</dbReference>
<feature type="region of interest" description="Disordered" evidence="1">
    <location>
        <begin position="123"/>
        <end position="149"/>
    </location>
</feature>
<sequence length="149" mass="15297">MKSYLGWTAGMVLAAGTLAGCGGGTEAYCDSLRDAQGDFEALETGDAAGLGDAVDTLRDISGDAPDEVSADWEVVNGTLDDMESALDDAGLSFDDLGGLAEGQIPEGVDEADLTALQESFEALSTEEAEEAGNNIQEHAQNECDVDLGS</sequence>
<dbReference type="EMBL" id="CADCUG010000035">
    <property type="protein sequence ID" value="CAA9323475.1"/>
    <property type="molecule type" value="Genomic_DNA"/>
</dbReference>
<dbReference type="EMBL" id="CADCUD010000116">
    <property type="protein sequence ID" value="CAA9337477.1"/>
    <property type="molecule type" value="Genomic_DNA"/>
</dbReference>
<evidence type="ECO:0000256" key="1">
    <source>
        <dbReference type="SAM" id="MobiDB-lite"/>
    </source>
</evidence>
<name>A0A6J4LT85_9ACTN</name>
<dbReference type="AlphaFoldDB" id="A0A6J4LT85"/>
<evidence type="ECO:0000313" key="2">
    <source>
        <dbReference type="EMBL" id="CAA9323475.1"/>
    </source>
</evidence>
<organism evidence="3">
    <name type="scientific">uncultured Nocardioidaceae bacterium</name>
    <dbReference type="NCBI Taxonomy" id="253824"/>
    <lineage>
        <taxon>Bacteria</taxon>
        <taxon>Bacillati</taxon>
        <taxon>Actinomycetota</taxon>
        <taxon>Actinomycetes</taxon>
        <taxon>Propionibacteriales</taxon>
        <taxon>Nocardioidaceae</taxon>
        <taxon>environmental samples</taxon>
    </lineage>
</organism>
<reference evidence="3" key="1">
    <citation type="submission" date="2020-02" db="EMBL/GenBank/DDBJ databases">
        <authorList>
            <person name="Meier V. D."/>
        </authorList>
    </citation>
    <scope>NUCLEOTIDE SEQUENCE</scope>
    <source>
        <strain evidence="2">AVDCRST_MAG29</strain>
        <strain evidence="3">AVDCRST_MAG46</strain>
    </source>
</reference>
<proteinExistence type="predicted"/>
<evidence type="ECO:0000313" key="3">
    <source>
        <dbReference type="EMBL" id="CAA9337477.1"/>
    </source>
</evidence>
<protein>
    <submittedName>
        <fullName evidence="3">Uncharacterized protein</fullName>
    </submittedName>
</protein>
<gene>
    <name evidence="2" type="ORF">AVDCRST_MAG29-591</name>
    <name evidence="3" type="ORF">AVDCRST_MAG46-1778</name>
</gene>
<accession>A0A6J4LT85</accession>